<dbReference type="Proteomes" id="UP000504633">
    <property type="component" value="Unplaced"/>
</dbReference>
<dbReference type="InterPro" id="IPR004226">
    <property type="entry name" value="TBCA"/>
</dbReference>
<evidence type="ECO:0000256" key="4">
    <source>
        <dbReference type="ARBA" id="ARBA00023186"/>
    </source>
</evidence>
<reference evidence="8" key="1">
    <citation type="submission" date="2025-08" db="UniProtKB">
        <authorList>
            <consortium name="RefSeq"/>
        </authorList>
    </citation>
    <scope>IDENTIFICATION</scope>
    <source>
        <strain evidence="8">15085-1641.00</strain>
        <tissue evidence="8">Whole body</tissue>
    </source>
</reference>
<evidence type="ECO:0000313" key="7">
    <source>
        <dbReference type="Proteomes" id="UP000504633"/>
    </source>
</evidence>
<gene>
    <name evidence="8" type="primary">LOC111598191</name>
</gene>
<dbReference type="OrthoDB" id="7854873at2759"/>
<comment type="subunit">
    <text evidence="5 6">Supercomplex made of cofactors A to E. Cofactors A and D function by capturing and stabilizing tubulin in a quasi-native conformation. Cofactor E binds to the cofactor D-tubulin complex; interaction with cofactor C then causes the release of tubulin polypeptides that are committed to the native state.</text>
</comment>
<comment type="function">
    <text evidence="1">Tubulin-folding protein; involved in the early step of the tubulin folding pathway.</text>
</comment>
<dbReference type="GeneID" id="111598191"/>
<dbReference type="InterPro" id="IPR036126">
    <property type="entry name" value="TBCA_sf"/>
</dbReference>
<dbReference type="KEGG" id="dhe:111598191"/>
<evidence type="ECO:0000256" key="2">
    <source>
        <dbReference type="ARBA" id="ARBA00006806"/>
    </source>
</evidence>
<organism evidence="7 8">
    <name type="scientific">Drosophila hydei</name>
    <name type="common">Fruit fly</name>
    <dbReference type="NCBI Taxonomy" id="7224"/>
    <lineage>
        <taxon>Eukaryota</taxon>
        <taxon>Metazoa</taxon>
        <taxon>Ecdysozoa</taxon>
        <taxon>Arthropoda</taxon>
        <taxon>Hexapoda</taxon>
        <taxon>Insecta</taxon>
        <taxon>Pterygota</taxon>
        <taxon>Neoptera</taxon>
        <taxon>Endopterygota</taxon>
        <taxon>Diptera</taxon>
        <taxon>Brachycera</taxon>
        <taxon>Muscomorpha</taxon>
        <taxon>Ephydroidea</taxon>
        <taxon>Drosophilidae</taxon>
        <taxon>Drosophila</taxon>
    </lineage>
</organism>
<dbReference type="AlphaFoldDB" id="A0A6J1LS19"/>
<keyword evidence="6" id="KW-0206">Cytoskeleton</keyword>
<dbReference type="RefSeq" id="XP_023169085.1">
    <property type="nucleotide sequence ID" value="XM_023313317.2"/>
</dbReference>
<dbReference type="Gene3D" id="1.20.58.90">
    <property type="match status" value="1"/>
</dbReference>
<dbReference type="GO" id="GO:0007021">
    <property type="term" value="P:tubulin complex assembly"/>
    <property type="evidence" value="ECO:0007669"/>
    <property type="project" value="UniProtKB-UniRule"/>
</dbReference>
<comment type="subcellular location">
    <subcellularLocation>
        <location evidence="6">Cytoplasm</location>
        <location evidence="6">Cytoskeleton</location>
    </subcellularLocation>
</comment>
<proteinExistence type="inferred from homology"/>
<dbReference type="OMA" id="FRCEGAK"/>
<dbReference type="Pfam" id="PF02970">
    <property type="entry name" value="TBCA"/>
    <property type="match status" value="1"/>
</dbReference>
<dbReference type="GO" id="GO:0007023">
    <property type="term" value="P:post-chaperonin tubulin folding pathway"/>
    <property type="evidence" value="ECO:0007669"/>
    <property type="project" value="UniProtKB-UniRule"/>
</dbReference>
<keyword evidence="6" id="KW-0493">Microtubule</keyword>
<keyword evidence="4 6" id="KW-0143">Chaperone</keyword>
<comment type="similarity">
    <text evidence="2 6">Belongs to the TBCA family.</text>
</comment>
<dbReference type="PANTHER" id="PTHR21500:SF0">
    <property type="entry name" value="TUBULIN-SPECIFIC CHAPERONE A"/>
    <property type="match status" value="1"/>
</dbReference>
<dbReference type="GO" id="GO:0005874">
    <property type="term" value="C:microtubule"/>
    <property type="evidence" value="ECO:0007669"/>
    <property type="project" value="UniProtKB-KW"/>
</dbReference>
<protein>
    <recommendedName>
        <fullName evidence="3 6">Tubulin-specific chaperone A</fullName>
    </recommendedName>
</protein>
<dbReference type="SUPFAM" id="SSF46988">
    <property type="entry name" value="Tubulin chaperone cofactor A"/>
    <property type="match status" value="1"/>
</dbReference>
<dbReference type="GO" id="GO:0005829">
    <property type="term" value="C:cytosol"/>
    <property type="evidence" value="ECO:0007669"/>
    <property type="project" value="TreeGrafter"/>
</dbReference>
<evidence type="ECO:0000256" key="6">
    <source>
        <dbReference type="RuleBase" id="RU364030"/>
    </source>
</evidence>
<dbReference type="GO" id="GO:0048487">
    <property type="term" value="F:beta-tubulin binding"/>
    <property type="evidence" value="ECO:0007669"/>
    <property type="project" value="InterPro"/>
</dbReference>
<name>A0A6J1LS19_DROHY</name>
<evidence type="ECO:0000313" key="8">
    <source>
        <dbReference type="RefSeq" id="XP_023169085.1"/>
    </source>
</evidence>
<sequence>MRRERIAAMSTEETTSLRNAEGIRKFTNLMDPRLDQLVVYSSVLEHLLQQKHHYEQERDMELLRLERFRCEGAKANRILVQMQVVKKVQGMLPNIVFKLRNEYDKFERFLHREKGLQSINLSLYDKGLQLLSICKKNLEQTL</sequence>
<dbReference type="PANTHER" id="PTHR21500">
    <property type="entry name" value="TUBULIN-SPECIFIC CHAPERONE A"/>
    <property type="match status" value="1"/>
</dbReference>
<keyword evidence="7" id="KW-1185">Reference proteome</keyword>
<evidence type="ECO:0000256" key="1">
    <source>
        <dbReference type="ARBA" id="ARBA00003046"/>
    </source>
</evidence>
<accession>A0A6J1LS19</accession>
<evidence type="ECO:0000256" key="5">
    <source>
        <dbReference type="ARBA" id="ARBA00026055"/>
    </source>
</evidence>
<keyword evidence="6" id="KW-0963">Cytoplasm</keyword>
<evidence type="ECO:0000256" key="3">
    <source>
        <dbReference type="ARBA" id="ARBA00015002"/>
    </source>
</evidence>